<sequence>MSLTVFVETNGIWCNQPQLKPNPVYSGKENHAKPAGFKLVRNTAKPAPKPTRSGLQRPKEKQSPCPHISLTKILSHKGL</sequence>
<evidence type="ECO:0000256" key="1">
    <source>
        <dbReference type="SAM" id="MobiDB-lite"/>
    </source>
</evidence>
<reference evidence="2" key="1">
    <citation type="journal article" date="2019" name="bioRxiv">
        <title>The Genome of the Zebra Mussel, Dreissena polymorpha: A Resource for Invasive Species Research.</title>
        <authorList>
            <person name="McCartney M.A."/>
            <person name="Auch B."/>
            <person name="Kono T."/>
            <person name="Mallez S."/>
            <person name="Zhang Y."/>
            <person name="Obille A."/>
            <person name="Becker A."/>
            <person name="Abrahante J.E."/>
            <person name="Garbe J."/>
            <person name="Badalamenti J.P."/>
            <person name="Herman A."/>
            <person name="Mangelson H."/>
            <person name="Liachko I."/>
            <person name="Sullivan S."/>
            <person name="Sone E.D."/>
            <person name="Koren S."/>
            <person name="Silverstein K.A.T."/>
            <person name="Beckman K.B."/>
            <person name="Gohl D.M."/>
        </authorList>
    </citation>
    <scope>NUCLEOTIDE SEQUENCE</scope>
    <source>
        <strain evidence="2">Duluth1</strain>
        <tissue evidence="2">Whole animal</tissue>
    </source>
</reference>
<accession>A0A9D4J5X9</accession>
<name>A0A9D4J5X9_DREPO</name>
<feature type="region of interest" description="Disordered" evidence="1">
    <location>
        <begin position="42"/>
        <end position="79"/>
    </location>
</feature>
<proteinExistence type="predicted"/>
<reference evidence="2" key="2">
    <citation type="submission" date="2020-11" db="EMBL/GenBank/DDBJ databases">
        <authorList>
            <person name="McCartney M.A."/>
            <person name="Auch B."/>
            <person name="Kono T."/>
            <person name="Mallez S."/>
            <person name="Becker A."/>
            <person name="Gohl D.M."/>
            <person name="Silverstein K.A.T."/>
            <person name="Koren S."/>
            <person name="Bechman K.B."/>
            <person name="Herman A."/>
            <person name="Abrahante J.E."/>
            <person name="Garbe J."/>
        </authorList>
    </citation>
    <scope>NUCLEOTIDE SEQUENCE</scope>
    <source>
        <strain evidence="2">Duluth1</strain>
        <tissue evidence="2">Whole animal</tissue>
    </source>
</reference>
<keyword evidence="3" id="KW-1185">Reference proteome</keyword>
<protein>
    <submittedName>
        <fullName evidence="2">Uncharacterized protein</fullName>
    </submittedName>
</protein>
<organism evidence="2 3">
    <name type="scientific">Dreissena polymorpha</name>
    <name type="common">Zebra mussel</name>
    <name type="synonym">Mytilus polymorpha</name>
    <dbReference type="NCBI Taxonomy" id="45954"/>
    <lineage>
        <taxon>Eukaryota</taxon>
        <taxon>Metazoa</taxon>
        <taxon>Spiralia</taxon>
        <taxon>Lophotrochozoa</taxon>
        <taxon>Mollusca</taxon>
        <taxon>Bivalvia</taxon>
        <taxon>Autobranchia</taxon>
        <taxon>Heteroconchia</taxon>
        <taxon>Euheterodonta</taxon>
        <taxon>Imparidentia</taxon>
        <taxon>Neoheterodontei</taxon>
        <taxon>Myida</taxon>
        <taxon>Dreissenoidea</taxon>
        <taxon>Dreissenidae</taxon>
        <taxon>Dreissena</taxon>
    </lineage>
</organism>
<evidence type="ECO:0000313" key="2">
    <source>
        <dbReference type="EMBL" id="KAH3801021.1"/>
    </source>
</evidence>
<dbReference type="EMBL" id="JAIWYP010000007">
    <property type="protein sequence ID" value="KAH3801021.1"/>
    <property type="molecule type" value="Genomic_DNA"/>
</dbReference>
<evidence type="ECO:0000313" key="3">
    <source>
        <dbReference type="Proteomes" id="UP000828390"/>
    </source>
</evidence>
<dbReference type="Proteomes" id="UP000828390">
    <property type="component" value="Unassembled WGS sequence"/>
</dbReference>
<dbReference type="AlphaFoldDB" id="A0A9D4J5X9"/>
<comment type="caution">
    <text evidence="2">The sequence shown here is derived from an EMBL/GenBank/DDBJ whole genome shotgun (WGS) entry which is preliminary data.</text>
</comment>
<gene>
    <name evidence="2" type="ORF">DPMN_154665</name>
</gene>